<organism evidence="2 3">
    <name type="scientific">Paeniglutamicibacter kerguelensis</name>
    <dbReference type="NCBI Taxonomy" id="254788"/>
    <lineage>
        <taxon>Bacteria</taxon>
        <taxon>Bacillati</taxon>
        <taxon>Actinomycetota</taxon>
        <taxon>Actinomycetes</taxon>
        <taxon>Micrococcales</taxon>
        <taxon>Micrococcaceae</taxon>
        <taxon>Paeniglutamicibacter</taxon>
    </lineage>
</organism>
<keyword evidence="3" id="KW-1185">Reference proteome</keyword>
<protein>
    <submittedName>
        <fullName evidence="2">Uncharacterized protein</fullName>
    </submittedName>
</protein>
<dbReference type="RefSeq" id="WP_209995288.1">
    <property type="nucleotide sequence ID" value="NZ_BAAAJY010000008.1"/>
</dbReference>
<sequence length="206" mass="21908">MKKIAVSAALLFGVLGLAGCTGVPVAAPETGEASPNAVEVKNVPAETGAPVVDIPAAKAAAIESGRPEAAWDKNCVAWEMPEADTKGQAWANEMGVAWLDSLDAGCPDAITFPDYYVDSWEPGAPGELTLIVDSAINKIEFSGESGNLNRVAFDFICELYRDKPELSKVVAATDDGKWKETVTRKDLEDREARGFMDLASDADCRI</sequence>
<comment type="caution">
    <text evidence="2">The sequence shown here is derived from an EMBL/GenBank/DDBJ whole genome shotgun (WGS) entry which is preliminary data.</text>
</comment>
<feature type="chain" id="PRO_5047212224" evidence="1">
    <location>
        <begin position="27"/>
        <end position="206"/>
    </location>
</feature>
<dbReference type="EMBL" id="JAGIOF010000001">
    <property type="protein sequence ID" value="MBP2384635.1"/>
    <property type="molecule type" value="Genomic_DNA"/>
</dbReference>
<dbReference type="PROSITE" id="PS51257">
    <property type="entry name" value="PROKAR_LIPOPROTEIN"/>
    <property type="match status" value="1"/>
</dbReference>
<reference evidence="2 3" key="1">
    <citation type="submission" date="2021-03" db="EMBL/GenBank/DDBJ databases">
        <title>Sequencing the genomes of 1000 actinobacteria strains.</title>
        <authorList>
            <person name="Klenk H.-P."/>
        </authorList>
    </citation>
    <scope>NUCLEOTIDE SEQUENCE [LARGE SCALE GENOMIC DNA]</scope>
    <source>
        <strain evidence="2 3">DSM 15797</strain>
    </source>
</reference>
<gene>
    <name evidence="2" type="ORF">JOF47_000146</name>
</gene>
<evidence type="ECO:0000313" key="2">
    <source>
        <dbReference type="EMBL" id="MBP2384635.1"/>
    </source>
</evidence>
<accession>A0ABS4X830</accession>
<evidence type="ECO:0000256" key="1">
    <source>
        <dbReference type="SAM" id="SignalP"/>
    </source>
</evidence>
<proteinExistence type="predicted"/>
<evidence type="ECO:0000313" key="3">
    <source>
        <dbReference type="Proteomes" id="UP001296993"/>
    </source>
</evidence>
<dbReference type="Proteomes" id="UP001296993">
    <property type="component" value="Unassembled WGS sequence"/>
</dbReference>
<feature type="signal peptide" evidence="1">
    <location>
        <begin position="1"/>
        <end position="26"/>
    </location>
</feature>
<keyword evidence="1" id="KW-0732">Signal</keyword>
<name>A0ABS4X830_9MICC</name>